<evidence type="ECO:0000313" key="4">
    <source>
        <dbReference type="EMBL" id="VAX40530.1"/>
    </source>
</evidence>
<evidence type="ECO:0000259" key="3">
    <source>
        <dbReference type="Pfam" id="PF02737"/>
    </source>
</evidence>
<dbReference type="GO" id="GO:0006631">
    <property type="term" value="P:fatty acid metabolic process"/>
    <property type="evidence" value="ECO:0007669"/>
    <property type="project" value="InterPro"/>
</dbReference>
<dbReference type="Pfam" id="PF00725">
    <property type="entry name" value="3HCDH"/>
    <property type="match status" value="1"/>
</dbReference>
<dbReference type="Gene3D" id="1.10.1040.10">
    <property type="entry name" value="N-(1-d-carboxylethyl)-l-norvaline Dehydrogenase, domain 2"/>
    <property type="match status" value="1"/>
</dbReference>
<dbReference type="PIRSF" id="PIRSF000105">
    <property type="entry name" value="HCDH"/>
    <property type="match status" value="1"/>
</dbReference>
<feature type="domain" description="3-hydroxyacyl-CoA dehydrogenase NAD binding" evidence="3">
    <location>
        <begin position="12"/>
        <end position="190"/>
    </location>
</feature>
<dbReference type="SUPFAM" id="SSF51735">
    <property type="entry name" value="NAD(P)-binding Rossmann-fold domains"/>
    <property type="match status" value="1"/>
</dbReference>
<dbReference type="PANTHER" id="PTHR48075:SF5">
    <property type="entry name" value="3-HYDROXYBUTYRYL-COA DEHYDROGENASE"/>
    <property type="match status" value="1"/>
</dbReference>
<dbReference type="InterPro" id="IPR006176">
    <property type="entry name" value="3-OHacyl-CoA_DH_NAD-bd"/>
</dbReference>
<feature type="domain" description="3-hydroxyacyl-CoA dehydrogenase C-terminal" evidence="2">
    <location>
        <begin position="193"/>
        <end position="289"/>
    </location>
</feature>
<dbReference type="AlphaFoldDB" id="A0A3B1DY97"/>
<dbReference type="EMBL" id="UOGK01000408">
    <property type="protein sequence ID" value="VAX40530.1"/>
    <property type="molecule type" value="Genomic_DNA"/>
</dbReference>
<dbReference type="InterPro" id="IPR036291">
    <property type="entry name" value="NAD(P)-bd_dom_sf"/>
</dbReference>
<dbReference type="PANTHER" id="PTHR48075">
    <property type="entry name" value="3-HYDROXYACYL-COA DEHYDROGENASE FAMILY PROTEIN"/>
    <property type="match status" value="1"/>
</dbReference>
<evidence type="ECO:0000259" key="2">
    <source>
        <dbReference type="Pfam" id="PF00725"/>
    </source>
</evidence>
<reference evidence="4" key="1">
    <citation type="submission" date="2018-06" db="EMBL/GenBank/DDBJ databases">
        <authorList>
            <person name="Zhirakovskaya E."/>
        </authorList>
    </citation>
    <scope>NUCLEOTIDE SEQUENCE</scope>
</reference>
<organism evidence="4">
    <name type="scientific">hydrothermal vent metagenome</name>
    <dbReference type="NCBI Taxonomy" id="652676"/>
    <lineage>
        <taxon>unclassified sequences</taxon>
        <taxon>metagenomes</taxon>
        <taxon>ecological metagenomes</taxon>
    </lineage>
</organism>
<accession>A0A3B1DY97</accession>
<dbReference type="InterPro" id="IPR013328">
    <property type="entry name" value="6PGD_dom2"/>
</dbReference>
<dbReference type="EC" id="1.1.1.157" evidence="4"/>
<protein>
    <submittedName>
        <fullName evidence="4">3-hydroxybutyryl-CoA dehydrogenase</fullName>
        <ecNumber evidence="4">1.1.1.157</ecNumber>
    </submittedName>
</protein>
<proteinExistence type="predicted"/>
<sequence length="292" mass="31085">MTTQITHNISRIGIIGAGQMGGGIAQIAAVAGFETVVFDAFPGAIDKCKALRGKLFGRAVEKGKMAQADADAATARLTYSETLDSLFGSDIIIEAVVEETAIKKDLFTKAGPLLADGGILASNTSSISITDLATAVPDMADRFIGMHFFNPVPVMKLVEVIKGLATSDETTARTIALAEAMGKVPVPANDRPGFVSNRVLMPLINEAFYAWMEGVAEPEHIDEIMKLGCAHPMGPLRLADFIGLDTCVHIMDVMADGLNNDRYRACPLLKQLVVAGRLGDKTGRGVFDYAKK</sequence>
<dbReference type="SUPFAM" id="SSF48179">
    <property type="entry name" value="6-phosphogluconate dehydrogenase C-terminal domain-like"/>
    <property type="match status" value="1"/>
</dbReference>
<gene>
    <name evidence="4" type="ORF">MNBD_PLANCTO03-1613</name>
</gene>
<dbReference type="Gene3D" id="3.40.50.720">
    <property type="entry name" value="NAD(P)-binding Rossmann-like Domain"/>
    <property type="match status" value="1"/>
</dbReference>
<dbReference type="Pfam" id="PF02737">
    <property type="entry name" value="3HCDH_N"/>
    <property type="match status" value="1"/>
</dbReference>
<evidence type="ECO:0000256" key="1">
    <source>
        <dbReference type="ARBA" id="ARBA00023002"/>
    </source>
</evidence>
<dbReference type="InterPro" id="IPR008927">
    <property type="entry name" value="6-PGluconate_DH-like_C_sf"/>
</dbReference>
<name>A0A3B1DY97_9ZZZZ</name>
<dbReference type="FunFam" id="3.40.50.720:FF:000009">
    <property type="entry name" value="Fatty oxidation complex, alpha subunit"/>
    <property type="match status" value="1"/>
</dbReference>
<dbReference type="InterPro" id="IPR006108">
    <property type="entry name" value="3HC_DH_C"/>
</dbReference>
<dbReference type="GO" id="GO:0070403">
    <property type="term" value="F:NAD+ binding"/>
    <property type="evidence" value="ECO:0007669"/>
    <property type="project" value="InterPro"/>
</dbReference>
<dbReference type="InterPro" id="IPR022694">
    <property type="entry name" value="3-OHacyl-CoA_DH"/>
</dbReference>
<dbReference type="GO" id="GO:0008691">
    <property type="term" value="F:3-hydroxybutyryl-CoA dehydrogenase activity"/>
    <property type="evidence" value="ECO:0007669"/>
    <property type="project" value="UniProtKB-EC"/>
</dbReference>
<keyword evidence="1 4" id="KW-0560">Oxidoreductase</keyword>